<keyword evidence="1" id="KW-1133">Transmembrane helix</keyword>
<dbReference type="PANTHER" id="PTHR30576:SF0">
    <property type="entry name" value="UNDECAPRENYL-PHOSPHATE N-ACETYLGALACTOSAMINYL 1-PHOSPHATE TRANSFERASE-RELATED"/>
    <property type="match status" value="1"/>
</dbReference>
<keyword evidence="3" id="KW-0808">Transferase</keyword>
<accession>A0A3B0UCE7</accession>
<evidence type="ECO:0000313" key="3">
    <source>
        <dbReference type="EMBL" id="VAW28635.1"/>
    </source>
</evidence>
<dbReference type="Pfam" id="PF02397">
    <property type="entry name" value="Bac_transf"/>
    <property type="match status" value="1"/>
</dbReference>
<dbReference type="EC" id="2.7.8.6" evidence="3"/>
<dbReference type="AlphaFoldDB" id="A0A3B0UCE7"/>
<feature type="transmembrane region" description="Helical" evidence="1">
    <location>
        <begin position="27"/>
        <end position="48"/>
    </location>
</feature>
<dbReference type="InterPro" id="IPR003362">
    <property type="entry name" value="Bact_transf"/>
</dbReference>
<proteinExistence type="predicted"/>
<name>A0A3B0UCE7_9ZZZZ</name>
<sequence length="272" mass="31700">MKKKVKGKEGEKYLDYRIGLGKRAFDIIFSFLALVFFSPLLILIAIAIKLESKGPIIYSQRRVGTGYDIFTFYKFRTMVNDADKKLSKLSGLNEYLKEERKEHQIENGYKGEKECSDCKRLGKPCSPILFIDGVEICENQYLRLRKLELLQSAFFKMKDDPRITTVGRMLRQLHFDEIPQFYNVLRGDMSVVGNRPLPLYEAEHLTTDEWSYRFMAPAGITGLWQIRSTEVHNPEERIALDNQYAMIAKPWTDFKIVVKTIITFFSFKKASF</sequence>
<organism evidence="3">
    <name type="scientific">hydrothermal vent metagenome</name>
    <dbReference type="NCBI Taxonomy" id="652676"/>
    <lineage>
        <taxon>unclassified sequences</taxon>
        <taxon>metagenomes</taxon>
        <taxon>ecological metagenomes</taxon>
    </lineage>
</organism>
<dbReference type="PANTHER" id="PTHR30576">
    <property type="entry name" value="COLANIC BIOSYNTHESIS UDP-GLUCOSE LIPID CARRIER TRANSFERASE"/>
    <property type="match status" value="1"/>
</dbReference>
<keyword evidence="1" id="KW-0472">Membrane</keyword>
<dbReference type="EMBL" id="UOET01000267">
    <property type="protein sequence ID" value="VAW28635.1"/>
    <property type="molecule type" value="Genomic_DNA"/>
</dbReference>
<evidence type="ECO:0000256" key="1">
    <source>
        <dbReference type="SAM" id="Phobius"/>
    </source>
</evidence>
<dbReference type="GO" id="GO:0047360">
    <property type="term" value="F:undecaprenyl-phosphate galactose phosphotransferase activity"/>
    <property type="evidence" value="ECO:0007669"/>
    <property type="project" value="UniProtKB-EC"/>
</dbReference>
<reference evidence="3" key="1">
    <citation type="submission" date="2018-06" db="EMBL/GenBank/DDBJ databases">
        <authorList>
            <person name="Zhirakovskaya E."/>
        </authorList>
    </citation>
    <scope>NUCLEOTIDE SEQUENCE</scope>
</reference>
<keyword evidence="1" id="KW-0812">Transmembrane</keyword>
<feature type="domain" description="Bacterial sugar transferase" evidence="2">
    <location>
        <begin position="22"/>
        <end position="265"/>
    </location>
</feature>
<protein>
    <submittedName>
        <fullName evidence="3">Undecaprenyl-phosphate galactosephosphotransferase</fullName>
        <ecNumber evidence="3">2.7.8.6</ecNumber>
    </submittedName>
</protein>
<evidence type="ECO:0000259" key="2">
    <source>
        <dbReference type="Pfam" id="PF02397"/>
    </source>
</evidence>
<gene>
    <name evidence="3" type="ORF">MNBD_BACTEROID07-1167</name>
</gene>